<dbReference type="Proteomes" id="UP001172102">
    <property type="component" value="Unassembled WGS sequence"/>
</dbReference>
<evidence type="ECO:0000256" key="1">
    <source>
        <dbReference type="ARBA" id="ARBA00022801"/>
    </source>
</evidence>
<dbReference type="PANTHER" id="PTHR48081:SF8">
    <property type="entry name" value="ALPHA_BETA HYDROLASE FOLD-3 DOMAIN-CONTAINING PROTEIN-RELATED"/>
    <property type="match status" value="1"/>
</dbReference>
<keyword evidence="1 3" id="KW-0378">Hydrolase</keyword>
<feature type="non-terminal residue" evidence="3">
    <location>
        <position position="356"/>
    </location>
</feature>
<keyword evidence="4" id="KW-1185">Reference proteome</keyword>
<feature type="non-terminal residue" evidence="3">
    <location>
        <position position="1"/>
    </location>
</feature>
<accession>A0AA39ZPI9</accession>
<dbReference type="SUPFAM" id="SSF53474">
    <property type="entry name" value="alpha/beta-Hydrolases"/>
    <property type="match status" value="1"/>
</dbReference>
<organism evidence="3 4">
    <name type="scientific">Lasiosphaeris hirsuta</name>
    <dbReference type="NCBI Taxonomy" id="260670"/>
    <lineage>
        <taxon>Eukaryota</taxon>
        <taxon>Fungi</taxon>
        <taxon>Dikarya</taxon>
        <taxon>Ascomycota</taxon>
        <taxon>Pezizomycotina</taxon>
        <taxon>Sordariomycetes</taxon>
        <taxon>Sordariomycetidae</taxon>
        <taxon>Sordariales</taxon>
        <taxon>Lasiosphaeriaceae</taxon>
        <taxon>Lasiosphaeris</taxon>
    </lineage>
</organism>
<dbReference type="Pfam" id="PF07859">
    <property type="entry name" value="Abhydrolase_3"/>
    <property type="match status" value="1"/>
</dbReference>
<dbReference type="InterPro" id="IPR013094">
    <property type="entry name" value="AB_hydrolase_3"/>
</dbReference>
<feature type="domain" description="Alpha/beta hydrolase fold-3" evidence="2">
    <location>
        <begin position="113"/>
        <end position="331"/>
    </location>
</feature>
<evidence type="ECO:0000313" key="4">
    <source>
        <dbReference type="Proteomes" id="UP001172102"/>
    </source>
</evidence>
<gene>
    <name evidence="3" type="ORF">B0H67DRAFT_467437</name>
</gene>
<evidence type="ECO:0000259" key="2">
    <source>
        <dbReference type="Pfam" id="PF07859"/>
    </source>
</evidence>
<name>A0AA39ZPI9_9PEZI</name>
<dbReference type="PANTHER" id="PTHR48081">
    <property type="entry name" value="AB HYDROLASE SUPERFAMILY PROTEIN C4A8.06C"/>
    <property type="match status" value="1"/>
</dbReference>
<dbReference type="GO" id="GO:0016787">
    <property type="term" value="F:hydrolase activity"/>
    <property type="evidence" value="ECO:0007669"/>
    <property type="project" value="UniProtKB-KW"/>
</dbReference>
<comment type="caution">
    <text evidence="3">The sequence shown here is derived from an EMBL/GenBank/DDBJ whole genome shotgun (WGS) entry which is preliminary data.</text>
</comment>
<dbReference type="AlphaFoldDB" id="A0AA39ZPI9"/>
<dbReference type="InterPro" id="IPR029058">
    <property type="entry name" value="AB_hydrolase_fold"/>
</dbReference>
<dbReference type="EMBL" id="JAUKUA010000010">
    <property type="protein sequence ID" value="KAK0701279.1"/>
    <property type="molecule type" value="Genomic_DNA"/>
</dbReference>
<dbReference type="Gene3D" id="3.40.50.1820">
    <property type="entry name" value="alpha/beta hydrolase"/>
    <property type="match status" value="1"/>
</dbReference>
<sequence length="356" mass="39047">PGRLGDPGMYLDTDPRTHPRLLDVLKAHGAGGPPPLIADITSDSPLDKIGSFTLKVEDLIEEHYRQLNYSVPGEVLSTSITRREESIPKPDGDRMRLIIHRPALPSVSPLPAVIYLHGGAMVMLSTDSPMHLTWAQSLARTGLVVIAVDFRNALTRTGLNPFPAGLDDCSAAVRWVAAHKEQLGVGRLVLQGESGGANLALATALRAKREGWLDEISGVCAAVPYISGAYDLPLEWQLRELPSLVECNGYIMTCANSSLNAKLYDPTGTNARNPLAWPYWATEEDVKGLPPHLIVTSELDILRDEGNAYYRKLVRAGVHAIGRMNLGVIHQGEICYRHSVPEIFLNTLWEIRTFIE</sequence>
<dbReference type="InterPro" id="IPR050300">
    <property type="entry name" value="GDXG_lipolytic_enzyme"/>
</dbReference>
<reference evidence="3" key="1">
    <citation type="submission" date="2023-06" db="EMBL/GenBank/DDBJ databases">
        <title>Genome-scale phylogeny and comparative genomics of the fungal order Sordariales.</title>
        <authorList>
            <consortium name="Lawrence Berkeley National Laboratory"/>
            <person name="Hensen N."/>
            <person name="Bonometti L."/>
            <person name="Westerberg I."/>
            <person name="Brannstrom I.O."/>
            <person name="Guillou S."/>
            <person name="Cros-Aarteil S."/>
            <person name="Calhoun S."/>
            <person name="Haridas S."/>
            <person name="Kuo A."/>
            <person name="Mondo S."/>
            <person name="Pangilinan J."/>
            <person name="Riley R."/>
            <person name="Labutti K."/>
            <person name="Andreopoulos B."/>
            <person name="Lipzen A."/>
            <person name="Chen C."/>
            <person name="Yanf M."/>
            <person name="Daum C."/>
            <person name="Ng V."/>
            <person name="Clum A."/>
            <person name="Steindorff A."/>
            <person name="Ohm R."/>
            <person name="Martin F."/>
            <person name="Silar P."/>
            <person name="Natvig D."/>
            <person name="Lalanne C."/>
            <person name="Gautier V."/>
            <person name="Ament-Velasquez S.L."/>
            <person name="Kruys A."/>
            <person name="Hutchinson M.I."/>
            <person name="Powell A.J."/>
            <person name="Barry K."/>
            <person name="Miller A.N."/>
            <person name="Grigoriev I.V."/>
            <person name="Debuchy R."/>
            <person name="Gladieux P."/>
            <person name="Thoren M.H."/>
            <person name="Johannesson H."/>
        </authorList>
    </citation>
    <scope>NUCLEOTIDE SEQUENCE</scope>
    <source>
        <strain evidence="3">SMH4607-1</strain>
    </source>
</reference>
<evidence type="ECO:0000313" key="3">
    <source>
        <dbReference type="EMBL" id="KAK0701279.1"/>
    </source>
</evidence>
<protein>
    <submittedName>
        <fullName evidence="3">Alpha/Beta hydrolase protein</fullName>
    </submittedName>
</protein>
<proteinExistence type="predicted"/>